<organism evidence="1 2">
    <name type="scientific">Phlebia brevispora</name>
    <dbReference type="NCBI Taxonomy" id="194682"/>
    <lineage>
        <taxon>Eukaryota</taxon>
        <taxon>Fungi</taxon>
        <taxon>Dikarya</taxon>
        <taxon>Basidiomycota</taxon>
        <taxon>Agaricomycotina</taxon>
        <taxon>Agaricomycetes</taxon>
        <taxon>Polyporales</taxon>
        <taxon>Meruliaceae</taxon>
        <taxon>Phlebia</taxon>
    </lineage>
</organism>
<proteinExistence type="predicted"/>
<gene>
    <name evidence="1" type="ORF">NM688_g6397</name>
</gene>
<keyword evidence="2" id="KW-1185">Reference proteome</keyword>
<accession>A0ACC1SGN2</accession>
<dbReference type="EMBL" id="JANHOG010001311">
    <property type="protein sequence ID" value="KAJ3539229.1"/>
    <property type="molecule type" value="Genomic_DNA"/>
</dbReference>
<comment type="caution">
    <text evidence="1">The sequence shown here is derived from an EMBL/GenBank/DDBJ whole genome shotgun (WGS) entry which is preliminary data.</text>
</comment>
<evidence type="ECO:0000313" key="2">
    <source>
        <dbReference type="Proteomes" id="UP001148662"/>
    </source>
</evidence>
<protein>
    <submittedName>
        <fullName evidence="1">Uncharacterized protein</fullName>
    </submittedName>
</protein>
<dbReference type="Proteomes" id="UP001148662">
    <property type="component" value="Unassembled WGS sequence"/>
</dbReference>
<sequence>MLFAAVLRQIKSIPALKKVPGAKLQTFSLEICLVALGLRSGYLFDTFSVRGNQLEVLCGVVQALRRDLPAFKNIVLLHEQHTDAYFFISVPLLLERCKGELQLGISPTVTPDGAHEVPQHQAGMMFVSISPTEVTPLSSMPERLAQLLRQLYDTLDAHRAGKSDYPPSIMMPAGEDMSATDVVPLAAVLIEYPVAYIPQAADQSSFLSGVELEVYSCILVTDMGHQDGDATLPDRHTVMQFSCPRTLLPDSDIIVEGLRTKFTGRLESLRTELPCHLEITSRTERLDRVAL</sequence>
<reference evidence="1" key="1">
    <citation type="submission" date="2022-07" db="EMBL/GenBank/DDBJ databases">
        <title>Genome Sequence of Phlebia brevispora.</title>
        <authorList>
            <person name="Buettner E."/>
        </authorList>
    </citation>
    <scope>NUCLEOTIDE SEQUENCE</scope>
    <source>
        <strain evidence="1">MPL23</strain>
    </source>
</reference>
<name>A0ACC1SGN2_9APHY</name>
<evidence type="ECO:0000313" key="1">
    <source>
        <dbReference type="EMBL" id="KAJ3539229.1"/>
    </source>
</evidence>